<dbReference type="KEGG" id="tog:HNI00_12795"/>
<evidence type="ECO:0000313" key="1">
    <source>
        <dbReference type="EMBL" id="WOB43925.1"/>
    </source>
</evidence>
<proteinExistence type="predicted"/>
<gene>
    <name evidence="1" type="ORF">HNI00_12795</name>
</gene>
<dbReference type="RefSeq" id="WP_316786712.1">
    <property type="nucleotide sequence ID" value="NZ_CP053540.1"/>
</dbReference>
<name>A0AA96YBZ7_9CYAN</name>
<dbReference type="SUPFAM" id="SSF53448">
    <property type="entry name" value="Nucleotide-diphospho-sugar transferases"/>
    <property type="match status" value="1"/>
</dbReference>
<protein>
    <submittedName>
        <fullName evidence="1">Glycosyltransferase family 2 protein</fullName>
    </submittedName>
</protein>
<reference evidence="1" key="1">
    <citation type="submission" date="2020-05" db="EMBL/GenBank/DDBJ databases">
        <authorList>
            <person name="Zhu T."/>
            <person name="Keshari N."/>
            <person name="Lu X."/>
        </authorList>
    </citation>
    <scope>NUCLEOTIDE SEQUENCE</scope>
    <source>
        <strain evidence="1">NK1-22</strain>
    </source>
</reference>
<organism evidence="1">
    <name type="scientific">Thermoleptolyngbya oregonensis NK1-22</name>
    <dbReference type="NCBI Taxonomy" id="2547457"/>
    <lineage>
        <taxon>Bacteria</taxon>
        <taxon>Bacillati</taxon>
        <taxon>Cyanobacteriota</taxon>
        <taxon>Cyanophyceae</taxon>
        <taxon>Oculatellales</taxon>
        <taxon>Oculatellaceae</taxon>
        <taxon>Thermoleptolyngbya</taxon>
    </lineage>
</organism>
<dbReference type="InterPro" id="IPR029044">
    <property type="entry name" value="Nucleotide-diphossugar_trans"/>
</dbReference>
<dbReference type="Gene3D" id="3.90.550.10">
    <property type="entry name" value="Spore Coat Polysaccharide Biosynthesis Protein SpsA, Chain A"/>
    <property type="match status" value="1"/>
</dbReference>
<sequence length="314" mass="36896">MDTPVLLIIFNRPDTTQKVFEAIRSIKPSKLLISADAPRSHKPDEAIKCQHARAITEKIDWDCEVYRQYAETNLGCKHGPISAINWAFSIVDEAIILEDDCIPNDAFFYFCNHFLRKYRHDHRVMQIAGTNLLDQWKSDRQDYHFSYSGCIWGWATWKRAWQYYDPDMKLLNNPEIQNRLNDVLTGQYEFSRRMLHWKTAIENKIDAWDYQWDFARFVQSGLCVVPSRNLVINLGFGHQDATHTVKARKGLENQRMYDLSFPLKENPYLIVDRDYDRAILPVILPKPNRLLHGLKKPLKVVFKFLPSGQYQEAT</sequence>
<accession>A0AA96YBZ7</accession>
<dbReference type="AlphaFoldDB" id="A0AA96YBZ7"/>
<dbReference type="EMBL" id="CP053540">
    <property type="protein sequence ID" value="WOB43925.1"/>
    <property type="molecule type" value="Genomic_DNA"/>
</dbReference>